<organism evidence="2 3">
    <name type="scientific">Nocardioides renjunii</name>
    <dbReference type="NCBI Taxonomy" id="3095075"/>
    <lineage>
        <taxon>Bacteria</taxon>
        <taxon>Bacillati</taxon>
        <taxon>Actinomycetota</taxon>
        <taxon>Actinomycetes</taxon>
        <taxon>Propionibacteriales</taxon>
        <taxon>Nocardioidaceae</taxon>
        <taxon>Nocardioides</taxon>
    </lineage>
</organism>
<comment type="caution">
    <text evidence="2">The sequence shown here is derived from an EMBL/GenBank/DDBJ whole genome shotgun (WGS) entry which is preliminary data.</text>
</comment>
<dbReference type="NCBIfam" id="TIGR03083">
    <property type="entry name" value="maleylpyruvate isomerase family mycothiol-dependent enzyme"/>
    <property type="match status" value="1"/>
</dbReference>
<dbReference type="Gene3D" id="1.20.120.450">
    <property type="entry name" value="dinb family like domain"/>
    <property type="match status" value="1"/>
</dbReference>
<evidence type="ECO:0000313" key="3">
    <source>
        <dbReference type="Proteomes" id="UP001291999"/>
    </source>
</evidence>
<reference evidence="2 3" key="1">
    <citation type="submission" date="2023-11" db="EMBL/GenBank/DDBJ databases">
        <title>Novel species in genus Nocardioides.</title>
        <authorList>
            <person name="Zhou H."/>
        </authorList>
    </citation>
    <scope>NUCLEOTIDE SEQUENCE [LARGE SCALE GENOMIC DNA]</scope>
    <source>
        <strain evidence="2 3">S-58</strain>
    </source>
</reference>
<dbReference type="InterPro" id="IPR034660">
    <property type="entry name" value="DinB/YfiT-like"/>
</dbReference>
<dbReference type="GO" id="GO:0016853">
    <property type="term" value="F:isomerase activity"/>
    <property type="evidence" value="ECO:0007669"/>
    <property type="project" value="UniProtKB-KW"/>
</dbReference>
<accession>A0ABU5KCA8</accession>
<feature type="domain" description="Mycothiol-dependent maleylpyruvate isomerase metal-binding" evidence="1">
    <location>
        <begin position="9"/>
        <end position="94"/>
    </location>
</feature>
<dbReference type="Pfam" id="PF11716">
    <property type="entry name" value="MDMPI_N"/>
    <property type="match status" value="1"/>
</dbReference>
<evidence type="ECO:0000259" key="1">
    <source>
        <dbReference type="Pfam" id="PF11716"/>
    </source>
</evidence>
<dbReference type="Proteomes" id="UP001291999">
    <property type="component" value="Unassembled WGS sequence"/>
</dbReference>
<keyword evidence="2" id="KW-0413">Isomerase</keyword>
<dbReference type="EMBL" id="JAXQPW010000004">
    <property type="protein sequence ID" value="MDZ5662467.1"/>
    <property type="molecule type" value="Genomic_DNA"/>
</dbReference>
<sequence length="212" mass="22672">MAELMPFAEQERSDLLGLAESLTPEQWAAPSLCEDWSVRDVVTHVVSYDELSVPQTVTTFLRGGLRPATVNEVALRRYAELEPADVVRLVAACRRPRGLPSAMGGGIALTDGTIHHQDVRRALGMPRVIPRERLVPVLDFSLRAPTLPSRSNATGLRLVAEDIGWTAGHGPEVVGPGEAMLMAAAGRAVALDELRGEGLATLRRRVGGTAAG</sequence>
<evidence type="ECO:0000313" key="2">
    <source>
        <dbReference type="EMBL" id="MDZ5662467.1"/>
    </source>
</evidence>
<dbReference type="RefSeq" id="WP_322424529.1">
    <property type="nucleotide sequence ID" value="NZ_JAXQPW010000004.1"/>
</dbReference>
<keyword evidence="3" id="KW-1185">Reference proteome</keyword>
<dbReference type="InterPro" id="IPR017517">
    <property type="entry name" value="Maleyloyr_isom"/>
</dbReference>
<name>A0ABU5KCA8_9ACTN</name>
<gene>
    <name evidence="2" type="ORF">SFC79_11895</name>
</gene>
<proteinExistence type="predicted"/>
<protein>
    <submittedName>
        <fullName evidence="2">Maleylpyruvate isomerase family mycothiol-dependent enzyme</fullName>
    </submittedName>
</protein>
<dbReference type="InterPro" id="IPR024344">
    <property type="entry name" value="MDMPI_metal-binding"/>
</dbReference>
<dbReference type="SUPFAM" id="SSF109854">
    <property type="entry name" value="DinB/YfiT-like putative metalloenzymes"/>
    <property type="match status" value="1"/>
</dbReference>